<gene>
    <name evidence="2" type="ORF">D1013_11935</name>
</gene>
<reference evidence="2 3" key="1">
    <citation type="submission" date="2018-08" db="EMBL/GenBank/DDBJ databases">
        <title>The reduced genetic potential of extracellular carbohydrate catabolism in Euzebyella marina RN62, a Flavobacteriia bacterium isolated from the hadal water.</title>
        <authorList>
            <person name="Xue C."/>
        </authorList>
    </citation>
    <scope>NUCLEOTIDE SEQUENCE [LARGE SCALE GENOMIC DNA]</scope>
    <source>
        <strain evidence="2 3">RN62</strain>
    </source>
</reference>
<proteinExistence type="predicted"/>
<accession>A0A3G2L773</accession>
<sequence length="240" mass="26507">MKNSSSLFIPFLLLILLSSCDYEHVRAQDEVTSRNLSLSGYNGLKVSNAFDVFVTFTDSEESIIIEANDNLHDRIIVAREGDDLIIKLKKFTSIKGRATLKAYIKTKNIEDFDLRGASTVILENLWETDRGEIELAGSSEFRGEVAINHLEVDMSGASKAEIYGASQSMYADLSGASDIRDYDLVTRKLNIELSGASEAFLSATETIDIEASGASILNYKGDAEVHHKELRGSSQIKNRN</sequence>
<evidence type="ECO:0000313" key="2">
    <source>
        <dbReference type="EMBL" id="AYN68033.1"/>
    </source>
</evidence>
<dbReference type="RefSeq" id="WP_121849048.1">
    <property type="nucleotide sequence ID" value="NZ_CP032050.1"/>
</dbReference>
<keyword evidence="3" id="KW-1185">Reference proteome</keyword>
<dbReference type="Pfam" id="PF10988">
    <property type="entry name" value="DUF2807"/>
    <property type="match status" value="1"/>
</dbReference>
<organism evidence="2 3">
    <name type="scientific">Euzebyella marina</name>
    <dbReference type="NCBI Taxonomy" id="1761453"/>
    <lineage>
        <taxon>Bacteria</taxon>
        <taxon>Pseudomonadati</taxon>
        <taxon>Bacteroidota</taxon>
        <taxon>Flavobacteriia</taxon>
        <taxon>Flavobacteriales</taxon>
        <taxon>Flavobacteriaceae</taxon>
        <taxon>Euzebyella</taxon>
    </lineage>
</organism>
<dbReference type="PROSITE" id="PS51257">
    <property type="entry name" value="PROKAR_LIPOPROTEIN"/>
    <property type="match status" value="1"/>
</dbReference>
<dbReference type="Proteomes" id="UP000276309">
    <property type="component" value="Chromosome"/>
</dbReference>
<name>A0A3G2L773_9FLAO</name>
<protein>
    <submittedName>
        <fullName evidence="2">DUF2807 domain-containing protein</fullName>
    </submittedName>
</protein>
<dbReference type="EMBL" id="CP032050">
    <property type="protein sequence ID" value="AYN68033.1"/>
    <property type="molecule type" value="Genomic_DNA"/>
</dbReference>
<dbReference type="KEGG" id="emar:D1013_11935"/>
<dbReference type="AlphaFoldDB" id="A0A3G2L773"/>
<dbReference type="Gene3D" id="2.160.20.120">
    <property type="match status" value="1"/>
</dbReference>
<evidence type="ECO:0000259" key="1">
    <source>
        <dbReference type="Pfam" id="PF10988"/>
    </source>
</evidence>
<dbReference type="InterPro" id="IPR021255">
    <property type="entry name" value="DUF2807"/>
</dbReference>
<feature type="domain" description="Putative auto-transporter adhesin head GIN" evidence="1">
    <location>
        <begin position="41"/>
        <end position="223"/>
    </location>
</feature>
<evidence type="ECO:0000313" key="3">
    <source>
        <dbReference type="Proteomes" id="UP000276309"/>
    </source>
</evidence>
<dbReference type="OrthoDB" id="1444301at2"/>